<dbReference type="InterPro" id="IPR005829">
    <property type="entry name" value="Sugar_transporter_CS"/>
</dbReference>
<evidence type="ECO:0000256" key="6">
    <source>
        <dbReference type="SAM" id="Phobius"/>
    </source>
</evidence>
<dbReference type="PANTHER" id="PTHR48021:SF46">
    <property type="entry name" value="MAJOR FACILITATOR SUPERFAMILY (MFS) PROFILE DOMAIN-CONTAINING PROTEIN"/>
    <property type="match status" value="1"/>
</dbReference>
<dbReference type="InterPro" id="IPR050549">
    <property type="entry name" value="MFS_Trehalose_Transporter"/>
</dbReference>
<dbReference type="InterPro" id="IPR005828">
    <property type="entry name" value="MFS_sugar_transport-like"/>
</dbReference>
<keyword evidence="9" id="KW-1185">Reference proteome</keyword>
<evidence type="ECO:0000256" key="5">
    <source>
        <dbReference type="SAM" id="MobiDB-lite"/>
    </source>
</evidence>
<dbReference type="Proteomes" id="UP001152759">
    <property type="component" value="Chromosome 8"/>
</dbReference>
<proteinExistence type="predicted"/>
<dbReference type="Gene3D" id="1.20.1250.20">
    <property type="entry name" value="MFS general substrate transporter like domains"/>
    <property type="match status" value="1"/>
</dbReference>
<dbReference type="KEGG" id="btab:109033813"/>
<evidence type="ECO:0000256" key="2">
    <source>
        <dbReference type="ARBA" id="ARBA00022692"/>
    </source>
</evidence>
<evidence type="ECO:0000313" key="9">
    <source>
        <dbReference type="Proteomes" id="UP001152759"/>
    </source>
</evidence>
<dbReference type="GO" id="GO:0022857">
    <property type="term" value="F:transmembrane transporter activity"/>
    <property type="evidence" value="ECO:0007669"/>
    <property type="project" value="InterPro"/>
</dbReference>
<feature type="transmembrane region" description="Helical" evidence="6">
    <location>
        <begin position="107"/>
        <end position="129"/>
    </location>
</feature>
<keyword evidence="4 6" id="KW-0472">Membrane</keyword>
<protein>
    <recommendedName>
        <fullName evidence="7">Major facilitator superfamily (MFS) profile domain-containing protein</fullName>
    </recommendedName>
</protein>
<dbReference type="InterPro" id="IPR036259">
    <property type="entry name" value="MFS_trans_sf"/>
</dbReference>
<feature type="transmembrane region" description="Helical" evidence="6">
    <location>
        <begin position="295"/>
        <end position="315"/>
    </location>
</feature>
<evidence type="ECO:0000256" key="4">
    <source>
        <dbReference type="ARBA" id="ARBA00023136"/>
    </source>
</evidence>
<dbReference type="InterPro" id="IPR020846">
    <property type="entry name" value="MFS_dom"/>
</dbReference>
<dbReference type="GO" id="GO:0016020">
    <property type="term" value="C:membrane"/>
    <property type="evidence" value="ECO:0007669"/>
    <property type="project" value="UniProtKB-SubCell"/>
</dbReference>
<sequence length="394" mass="42101">MKLLPQNGTLHQILASIAAALAGFNSGMWRVWPSLAIPHLKSSSSPFQASDTELSLIASLSYFSYFLSPFLCRYLIRFGRKFCVVVSLLLFGVTWSAALVASNPYVLYGASIAAGFGNGLSSIIVPIYISEIASPSIRGALVTGYSLTFTSGQIFTAAAGIELRYHSLNLAGLAFSVFSFVLATVFVRETPQHHLIVGDDAAAKETHRYFHSNASSSLEAKDGADQDLEEMKKKILAEMSSQSSFSELFQTRGSRRAVLIICLVSCFQMLAGISSIVSFSSITLPPTHSYLTVDLTVLLCLVLGVTSNSIGSYLIDLVGRRILLAVSSFLGSVITLALAVFYFLYDKDTPPATSSTSPTLSPWPTSSSSTSAWASSAPSSSASSSRPTSRSTLP</sequence>
<dbReference type="Pfam" id="PF00083">
    <property type="entry name" value="Sugar_tr"/>
    <property type="match status" value="1"/>
</dbReference>
<dbReference type="SUPFAM" id="SSF103473">
    <property type="entry name" value="MFS general substrate transporter"/>
    <property type="match status" value="1"/>
</dbReference>
<feature type="transmembrane region" description="Helical" evidence="6">
    <location>
        <begin position="55"/>
        <end position="75"/>
    </location>
</feature>
<keyword evidence="2 6" id="KW-0812">Transmembrane</keyword>
<evidence type="ECO:0000256" key="3">
    <source>
        <dbReference type="ARBA" id="ARBA00022989"/>
    </source>
</evidence>
<keyword evidence="3 6" id="KW-1133">Transmembrane helix</keyword>
<dbReference type="EMBL" id="OU963869">
    <property type="protein sequence ID" value="CAH0777181.1"/>
    <property type="molecule type" value="Genomic_DNA"/>
</dbReference>
<organism evidence="8 9">
    <name type="scientific">Bemisia tabaci</name>
    <name type="common">Sweetpotato whitefly</name>
    <name type="synonym">Aleurodes tabaci</name>
    <dbReference type="NCBI Taxonomy" id="7038"/>
    <lineage>
        <taxon>Eukaryota</taxon>
        <taxon>Metazoa</taxon>
        <taxon>Ecdysozoa</taxon>
        <taxon>Arthropoda</taxon>
        <taxon>Hexapoda</taxon>
        <taxon>Insecta</taxon>
        <taxon>Pterygota</taxon>
        <taxon>Neoptera</taxon>
        <taxon>Paraneoptera</taxon>
        <taxon>Hemiptera</taxon>
        <taxon>Sternorrhyncha</taxon>
        <taxon>Aleyrodoidea</taxon>
        <taxon>Aleyrodidae</taxon>
        <taxon>Aleyrodinae</taxon>
        <taxon>Bemisia</taxon>
    </lineage>
</organism>
<dbReference type="PROSITE" id="PS00216">
    <property type="entry name" value="SUGAR_TRANSPORT_1"/>
    <property type="match status" value="1"/>
</dbReference>
<feature type="transmembrane region" description="Helical" evidence="6">
    <location>
        <begin position="82"/>
        <end position="101"/>
    </location>
</feature>
<evidence type="ECO:0000313" key="8">
    <source>
        <dbReference type="EMBL" id="CAH0777181.1"/>
    </source>
</evidence>
<dbReference type="PROSITE" id="PS50850">
    <property type="entry name" value="MFS"/>
    <property type="match status" value="1"/>
</dbReference>
<dbReference type="PANTHER" id="PTHR48021">
    <property type="match status" value="1"/>
</dbReference>
<dbReference type="AlphaFoldDB" id="A0A9P0CF96"/>
<feature type="transmembrane region" description="Helical" evidence="6">
    <location>
        <begin position="322"/>
        <end position="345"/>
    </location>
</feature>
<reference evidence="8" key="1">
    <citation type="submission" date="2021-12" db="EMBL/GenBank/DDBJ databases">
        <authorList>
            <person name="King R."/>
        </authorList>
    </citation>
    <scope>NUCLEOTIDE SEQUENCE</scope>
</reference>
<evidence type="ECO:0000256" key="1">
    <source>
        <dbReference type="ARBA" id="ARBA00004141"/>
    </source>
</evidence>
<evidence type="ECO:0000259" key="7">
    <source>
        <dbReference type="PROSITE" id="PS50850"/>
    </source>
</evidence>
<accession>A0A9P0CF96</accession>
<feature type="transmembrane region" description="Helical" evidence="6">
    <location>
        <begin position="257"/>
        <end position="283"/>
    </location>
</feature>
<name>A0A9P0CF96_BEMTA</name>
<feature type="region of interest" description="Disordered" evidence="5">
    <location>
        <begin position="351"/>
        <end position="394"/>
    </location>
</feature>
<feature type="transmembrane region" description="Helical" evidence="6">
    <location>
        <begin position="167"/>
        <end position="187"/>
    </location>
</feature>
<feature type="transmembrane region" description="Helical" evidence="6">
    <location>
        <begin position="141"/>
        <end position="161"/>
    </location>
</feature>
<gene>
    <name evidence="8" type="ORF">BEMITA_LOCUS13176</name>
</gene>
<comment type="subcellular location">
    <subcellularLocation>
        <location evidence="1">Membrane</location>
        <topology evidence="1">Multi-pass membrane protein</topology>
    </subcellularLocation>
</comment>
<feature type="domain" description="Major facilitator superfamily (MFS) profile" evidence="7">
    <location>
        <begin position="11"/>
        <end position="394"/>
    </location>
</feature>